<dbReference type="EMBL" id="JAUHTR010000025">
    <property type="protein sequence ID" value="MDN4527550.1"/>
    <property type="molecule type" value="Genomic_DNA"/>
</dbReference>
<evidence type="ECO:0000313" key="3">
    <source>
        <dbReference type="Proteomes" id="UP001172721"/>
    </source>
</evidence>
<reference evidence="2" key="1">
    <citation type="submission" date="2023-07" db="EMBL/GenBank/DDBJ databases">
        <title>Fictibacillus sp. isolated from freshwater pond.</title>
        <authorList>
            <person name="Kirdat K."/>
            <person name="Bhat A."/>
            <person name="Mourya A."/>
            <person name="Yadav A."/>
        </authorList>
    </citation>
    <scope>NUCLEOTIDE SEQUENCE</scope>
    <source>
        <strain evidence="2">NE201</strain>
    </source>
</reference>
<feature type="compositionally biased region" description="Basic and acidic residues" evidence="1">
    <location>
        <begin position="1"/>
        <end position="11"/>
    </location>
</feature>
<dbReference type="RefSeq" id="WP_301168533.1">
    <property type="nucleotide sequence ID" value="NZ_JAUHTR010000025.1"/>
</dbReference>
<keyword evidence="3" id="KW-1185">Reference proteome</keyword>
<proteinExistence type="predicted"/>
<sequence length="51" mass="5774">MEDKNKEKILDQNEPENDNEESGLNSVLEMINAKGNARKLEDAVKDGKNEE</sequence>
<organism evidence="2 3">
    <name type="scientific">Fictibacillus fluitans</name>
    <dbReference type="NCBI Taxonomy" id="3058422"/>
    <lineage>
        <taxon>Bacteria</taxon>
        <taxon>Bacillati</taxon>
        <taxon>Bacillota</taxon>
        <taxon>Bacilli</taxon>
        <taxon>Bacillales</taxon>
        <taxon>Fictibacillaceae</taxon>
        <taxon>Fictibacillus</taxon>
    </lineage>
</organism>
<evidence type="ECO:0000256" key="1">
    <source>
        <dbReference type="SAM" id="MobiDB-lite"/>
    </source>
</evidence>
<name>A0ABT8I3D2_9BACL</name>
<comment type="caution">
    <text evidence="2">The sequence shown here is derived from an EMBL/GenBank/DDBJ whole genome shotgun (WGS) entry which is preliminary data.</text>
</comment>
<gene>
    <name evidence="2" type="ORF">QYB97_24015</name>
</gene>
<evidence type="ECO:0000313" key="2">
    <source>
        <dbReference type="EMBL" id="MDN4527550.1"/>
    </source>
</evidence>
<accession>A0ABT8I3D2</accession>
<dbReference type="Proteomes" id="UP001172721">
    <property type="component" value="Unassembled WGS sequence"/>
</dbReference>
<protein>
    <submittedName>
        <fullName evidence="2">Uncharacterized protein</fullName>
    </submittedName>
</protein>
<feature type="region of interest" description="Disordered" evidence="1">
    <location>
        <begin position="1"/>
        <end position="24"/>
    </location>
</feature>